<reference evidence="6" key="1">
    <citation type="journal article" date="2007" name="Nature">
        <title>The grapevine genome sequence suggests ancestral hexaploidization in major angiosperm phyla.</title>
        <authorList>
            <consortium name="The French-Italian Public Consortium for Grapevine Genome Characterization."/>
            <person name="Jaillon O."/>
            <person name="Aury J.-M."/>
            <person name="Noel B."/>
            <person name="Policriti A."/>
            <person name="Clepet C."/>
            <person name="Casagrande A."/>
            <person name="Choisne N."/>
            <person name="Aubourg S."/>
            <person name="Vitulo N."/>
            <person name="Jubin C."/>
            <person name="Vezzi A."/>
            <person name="Legeai F."/>
            <person name="Hugueney P."/>
            <person name="Dasilva C."/>
            <person name="Horner D."/>
            <person name="Mica E."/>
            <person name="Jublot D."/>
            <person name="Poulain J."/>
            <person name="Bruyere C."/>
            <person name="Billault A."/>
            <person name="Segurens B."/>
            <person name="Gouyvenoux M."/>
            <person name="Ugarte E."/>
            <person name="Cattonaro F."/>
            <person name="Anthouard V."/>
            <person name="Vico V."/>
            <person name="Del Fabbro C."/>
            <person name="Alaux M."/>
            <person name="Di Gaspero G."/>
            <person name="Dumas V."/>
            <person name="Felice N."/>
            <person name="Paillard S."/>
            <person name="Juman I."/>
            <person name="Moroldo M."/>
            <person name="Scalabrin S."/>
            <person name="Canaguier A."/>
            <person name="Le Clainche I."/>
            <person name="Malacrida G."/>
            <person name="Durand E."/>
            <person name="Pesole G."/>
            <person name="Laucou V."/>
            <person name="Chatelet P."/>
            <person name="Merdinoglu D."/>
            <person name="Delledonne M."/>
            <person name="Pezzotti M."/>
            <person name="Lecharny A."/>
            <person name="Scarpelli C."/>
            <person name="Artiguenave F."/>
            <person name="Pe M.E."/>
            <person name="Valle G."/>
            <person name="Morgante M."/>
            <person name="Caboche M."/>
            <person name="Adam-Blondon A.-F."/>
            <person name="Weissenbach J."/>
            <person name="Quetier F."/>
            <person name="Wincker P."/>
        </authorList>
    </citation>
    <scope>NUCLEOTIDE SEQUENCE [LARGE SCALE GENOMIC DNA]</scope>
    <source>
        <strain evidence="6">cv. Pinot noir / PN40024</strain>
    </source>
</reference>
<dbReference type="Proteomes" id="UP000009183">
    <property type="component" value="Chromosome 16"/>
</dbReference>
<dbReference type="InterPro" id="IPR051855">
    <property type="entry name" value="eIF2B_beta_subunit"/>
</dbReference>
<evidence type="ECO:0000256" key="4">
    <source>
        <dbReference type="SAM" id="MobiDB-lite"/>
    </source>
</evidence>
<accession>D7T7S3</accession>
<dbReference type="AlphaFoldDB" id="D7T7S3"/>
<dbReference type="EMBL" id="FN595750">
    <property type="protein sequence ID" value="CBI26544.3"/>
    <property type="molecule type" value="Genomic_DNA"/>
</dbReference>
<organism evidence="5 6">
    <name type="scientific">Vitis vinifera</name>
    <name type="common">Grape</name>
    <dbReference type="NCBI Taxonomy" id="29760"/>
    <lineage>
        <taxon>Eukaryota</taxon>
        <taxon>Viridiplantae</taxon>
        <taxon>Streptophyta</taxon>
        <taxon>Embryophyta</taxon>
        <taxon>Tracheophyta</taxon>
        <taxon>Spermatophyta</taxon>
        <taxon>Magnoliopsida</taxon>
        <taxon>eudicotyledons</taxon>
        <taxon>Gunneridae</taxon>
        <taxon>Pentapetalae</taxon>
        <taxon>rosids</taxon>
        <taxon>Vitales</taxon>
        <taxon>Vitaceae</taxon>
        <taxon>Viteae</taxon>
        <taxon>Vitis</taxon>
    </lineage>
</organism>
<name>D7T7S3_VITVI</name>
<evidence type="ECO:0000313" key="6">
    <source>
        <dbReference type="Proteomes" id="UP000009183"/>
    </source>
</evidence>
<dbReference type="OrthoDB" id="1735086at2759"/>
<dbReference type="STRING" id="29760.D7T7S3"/>
<evidence type="ECO:0000256" key="2">
    <source>
        <dbReference type="ARBA" id="ARBA00022540"/>
    </source>
</evidence>
<proteinExistence type="predicted"/>
<dbReference type="PaxDb" id="29760-VIT_16s0039g02310.t01"/>
<sequence>MQLMSCWNATLALPIVLIRLKQSGEREDHPVLSAVAAATAARSILRPQSSSSGGDSKGKSKPADRSLRSRNLKHDVIEAVNEFIQDITTCHDQIFEQAVEYIHQNERALQMVPQKRSKVIQSKGLKMI</sequence>
<dbReference type="GO" id="GO:0003743">
    <property type="term" value="F:translation initiation factor activity"/>
    <property type="evidence" value="ECO:0007669"/>
    <property type="project" value="UniProtKB-KW"/>
</dbReference>
<feature type="compositionally biased region" description="Basic and acidic residues" evidence="4">
    <location>
        <begin position="56"/>
        <end position="71"/>
    </location>
</feature>
<keyword evidence="3" id="KW-0648">Protein biosynthesis</keyword>
<keyword evidence="2" id="KW-0396">Initiation factor</keyword>
<protein>
    <submittedName>
        <fullName evidence="5">Uncharacterized protein</fullName>
    </submittedName>
</protein>
<dbReference type="HOGENOM" id="CLU_1963588_0_0_1"/>
<evidence type="ECO:0000256" key="1">
    <source>
        <dbReference type="ARBA" id="ARBA00022490"/>
    </source>
</evidence>
<gene>
    <name evidence="5" type="ordered locus">VIT_16s0039g02310</name>
</gene>
<dbReference type="PANTHER" id="PTHR45859">
    <property type="entry name" value="TRANSLATION INITIATION FACTOR EIF-2B SUBUNIT BETA"/>
    <property type="match status" value="1"/>
</dbReference>
<feature type="region of interest" description="Disordered" evidence="4">
    <location>
        <begin position="44"/>
        <end position="71"/>
    </location>
</feature>
<evidence type="ECO:0000256" key="3">
    <source>
        <dbReference type="ARBA" id="ARBA00022917"/>
    </source>
</evidence>
<dbReference type="InParanoid" id="D7T7S3"/>
<dbReference type="PANTHER" id="PTHR45859:SF1">
    <property type="entry name" value="TRANSLATION INITIATION FACTOR EIF-2B SUBUNIT BETA"/>
    <property type="match status" value="1"/>
</dbReference>
<evidence type="ECO:0000313" key="5">
    <source>
        <dbReference type="EMBL" id="CBI26544.3"/>
    </source>
</evidence>
<dbReference type="eggNOG" id="KOG1465">
    <property type="taxonomic scope" value="Eukaryota"/>
</dbReference>
<keyword evidence="6" id="KW-1185">Reference proteome</keyword>
<keyword evidence="1" id="KW-0963">Cytoplasm</keyword>